<feature type="compositionally biased region" description="Polar residues" evidence="4">
    <location>
        <begin position="102"/>
        <end position="113"/>
    </location>
</feature>
<evidence type="ECO:0000313" key="7">
    <source>
        <dbReference type="Proteomes" id="UP001237642"/>
    </source>
</evidence>
<dbReference type="InterPro" id="IPR025742">
    <property type="entry name" value="CSTF2_hinge"/>
</dbReference>
<dbReference type="FunFam" id="1.25.40.630:FF:000002">
    <property type="entry name" value="Cleavage stimulating factor 64"/>
    <property type="match status" value="1"/>
</dbReference>
<reference evidence="6" key="2">
    <citation type="submission" date="2023-05" db="EMBL/GenBank/DDBJ databases">
        <authorList>
            <person name="Schelkunov M.I."/>
        </authorList>
    </citation>
    <scope>NUCLEOTIDE SEQUENCE</scope>
    <source>
        <strain evidence="6">Hsosn_3</strain>
        <tissue evidence="6">Leaf</tissue>
    </source>
</reference>
<dbReference type="PANTHER" id="PTHR45735:SF2">
    <property type="entry name" value="CLEAVAGE STIMULATION FACTOR SUBUNIT 2"/>
    <property type="match status" value="1"/>
</dbReference>
<dbReference type="PANTHER" id="PTHR45735">
    <property type="entry name" value="CLEAVAGE STIMULATION FACTOR SUBUNIT 2"/>
    <property type="match status" value="1"/>
</dbReference>
<proteinExistence type="predicted"/>
<evidence type="ECO:0000313" key="6">
    <source>
        <dbReference type="EMBL" id="KAK1370162.1"/>
    </source>
</evidence>
<accession>A0AAD8HMT6</accession>
<dbReference type="Pfam" id="PF14327">
    <property type="entry name" value="CSTF2_hinge"/>
    <property type="match status" value="1"/>
</dbReference>
<evidence type="ECO:0000256" key="2">
    <source>
        <dbReference type="ARBA" id="ARBA00023242"/>
    </source>
</evidence>
<dbReference type="AlphaFoldDB" id="A0AAD8HMT6"/>
<keyword evidence="7" id="KW-1185">Reference proteome</keyword>
<comment type="caution">
    <text evidence="6">The sequence shown here is derived from an EMBL/GenBank/DDBJ whole genome shotgun (WGS) entry which is preliminary data.</text>
</comment>
<dbReference type="FunFam" id="3.30.70.330:FF:000378">
    <property type="entry name" value="Cleavage stimulating factor 64"/>
    <property type="match status" value="1"/>
</dbReference>
<dbReference type="SUPFAM" id="SSF54928">
    <property type="entry name" value="RNA-binding domain, RBD"/>
    <property type="match status" value="1"/>
</dbReference>
<dbReference type="Gene3D" id="1.25.40.630">
    <property type="match status" value="1"/>
</dbReference>
<dbReference type="InterPro" id="IPR026896">
    <property type="entry name" value="CSTF_C"/>
</dbReference>
<dbReference type="PROSITE" id="PS50102">
    <property type="entry name" value="RRM"/>
    <property type="match status" value="1"/>
</dbReference>
<dbReference type="InterPro" id="IPR012677">
    <property type="entry name" value="Nucleotide-bd_a/b_plait_sf"/>
</dbReference>
<feature type="region of interest" description="Disordered" evidence="4">
    <location>
        <begin position="384"/>
        <end position="500"/>
    </location>
</feature>
<dbReference type="Proteomes" id="UP001237642">
    <property type="component" value="Unassembled WGS sequence"/>
</dbReference>
<reference evidence="6" key="1">
    <citation type="submission" date="2023-02" db="EMBL/GenBank/DDBJ databases">
        <title>Genome of toxic invasive species Heracleum sosnowskyi carries increased number of genes despite the absence of recent whole-genome duplications.</title>
        <authorList>
            <person name="Schelkunov M."/>
            <person name="Shtratnikova V."/>
            <person name="Makarenko M."/>
            <person name="Klepikova A."/>
            <person name="Omelchenko D."/>
            <person name="Novikova G."/>
            <person name="Obukhova E."/>
            <person name="Bogdanov V."/>
            <person name="Penin A."/>
            <person name="Logacheva M."/>
        </authorList>
    </citation>
    <scope>NUCLEOTIDE SEQUENCE</scope>
    <source>
        <strain evidence="6">Hsosn_3</strain>
        <tissue evidence="6">Leaf</tissue>
    </source>
</reference>
<dbReference type="SMART" id="SM00360">
    <property type="entry name" value="RRM"/>
    <property type="match status" value="1"/>
</dbReference>
<sequence>MATSQHRCVFVGNIPYDATEEQLIRICEEVGPVVSFRLVIDRETGKPKGYGFCEYKDEETALSARRNLQGYEINGRQLRVDFAENDKNTDKSREQGHGGPGMNTNIGDTQKQVGGQAPRPGSGLQQPIGLPVAMAAANVMAGALGGAQIATKPTQIGLENQPGFGCDPLTTHLSKMSKNQLIDIISELKVLATGNKEQARQLLLATPLLPKAIFQAQVMLGVVTPQMLQMPNIRQASFSSGQSQQSGVQTLPSFPPLVQNNPHSDLMLKSQEGEVPGGHPNPLVQINYTLPSTQPRVQLPISSQSNYQQQGPAPVLPGASTVLPVNSQNMMNMSVRPQIQVAPSPFAKQQAQPYFQHQSQAAPAKLGHNNSQLALPQGIREPFLQSSSLNTGGVPNYTSSEYDRPPQLHNNSDRDTYQRLPQGVSEKATMIHDNQVKASHPSKLLKMNDGRPTSISANVNMSTSVSGPSQVSGMYNSHPKTEEASTSEKQTSQLPPEMESALLQQVLSLTPEQLSSLPPDQQQQVIQLQQMLRLS</sequence>
<feature type="compositionally biased region" description="Polar residues" evidence="4">
    <location>
        <begin position="384"/>
        <end position="400"/>
    </location>
</feature>
<dbReference type="GO" id="GO:0003729">
    <property type="term" value="F:mRNA binding"/>
    <property type="evidence" value="ECO:0007669"/>
    <property type="project" value="TreeGrafter"/>
</dbReference>
<dbReference type="CDD" id="cd12398">
    <property type="entry name" value="RRM_CSTF2_RNA15_like"/>
    <property type="match status" value="1"/>
</dbReference>
<name>A0AAD8HMT6_9APIA</name>
<dbReference type="Gene3D" id="1.10.20.70">
    <property type="entry name" value="Transcription termination and cleavage factor, C-terminal domain"/>
    <property type="match status" value="1"/>
</dbReference>
<evidence type="ECO:0000256" key="3">
    <source>
        <dbReference type="PROSITE-ProRule" id="PRU00176"/>
    </source>
</evidence>
<feature type="compositionally biased region" description="Polar residues" evidence="4">
    <location>
        <begin position="451"/>
        <end position="475"/>
    </location>
</feature>
<dbReference type="InterPro" id="IPR000504">
    <property type="entry name" value="RRM_dom"/>
</dbReference>
<evidence type="ECO:0000256" key="4">
    <source>
        <dbReference type="SAM" id="MobiDB-lite"/>
    </source>
</evidence>
<feature type="compositionally biased region" description="Basic and acidic residues" evidence="4">
    <location>
        <begin position="87"/>
        <end position="96"/>
    </location>
</feature>
<dbReference type="GO" id="GO:0005847">
    <property type="term" value="C:mRNA cleavage and polyadenylation specificity factor complex"/>
    <property type="evidence" value="ECO:0007669"/>
    <property type="project" value="TreeGrafter"/>
</dbReference>
<gene>
    <name evidence="6" type="ORF">POM88_036254</name>
</gene>
<dbReference type="Pfam" id="PF14304">
    <property type="entry name" value="CSTF_C"/>
    <property type="match status" value="1"/>
</dbReference>
<feature type="region of interest" description="Disordered" evidence="4">
    <location>
        <begin position="87"/>
        <end position="126"/>
    </location>
</feature>
<feature type="domain" description="RRM" evidence="5">
    <location>
        <begin position="7"/>
        <end position="85"/>
    </location>
</feature>
<dbReference type="EMBL" id="JAUIZM010000008">
    <property type="protein sequence ID" value="KAK1370162.1"/>
    <property type="molecule type" value="Genomic_DNA"/>
</dbReference>
<dbReference type="Pfam" id="PF00076">
    <property type="entry name" value="RRM_1"/>
    <property type="match status" value="1"/>
</dbReference>
<dbReference type="InterPro" id="IPR038192">
    <property type="entry name" value="CSTF_C_sf"/>
</dbReference>
<dbReference type="GO" id="GO:0031124">
    <property type="term" value="P:mRNA 3'-end processing"/>
    <property type="evidence" value="ECO:0007669"/>
    <property type="project" value="InterPro"/>
</dbReference>
<evidence type="ECO:0000256" key="1">
    <source>
        <dbReference type="ARBA" id="ARBA00004123"/>
    </source>
</evidence>
<evidence type="ECO:0000259" key="5">
    <source>
        <dbReference type="PROSITE" id="PS50102"/>
    </source>
</evidence>
<keyword evidence="2" id="KW-0539">Nucleus</keyword>
<comment type="subcellular location">
    <subcellularLocation>
        <location evidence="1">Nucleus</location>
    </subcellularLocation>
</comment>
<protein>
    <submittedName>
        <fullName evidence="6">Cleavage stimulation factor subunit 2</fullName>
    </submittedName>
</protein>
<feature type="compositionally biased region" description="Basic and acidic residues" evidence="4">
    <location>
        <begin position="401"/>
        <end position="417"/>
    </location>
</feature>
<organism evidence="6 7">
    <name type="scientific">Heracleum sosnowskyi</name>
    <dbReference type="NCBI Taxonomy" id="360622"/>
    <lineage>
        <taxon>Eukaryota</taxon>
        <taxon>Viridiplantae</taxon>
        <taxon>Streptophyta</taxon>
        <taxon>Embryophyta</taxon>
        <taxon>Tracheophyta</taxon>
        <taxon>Spermatophyta</taxon>
        <taxon>Magnoliopsida</taxon>
        <taxon>eudicotyledons</taxon>
        <taxon>Gunneridae</taxon>
        <taxon>Pentapetalae</taxon>
        <taxon>asterids</taxon>
        <taxon>campanulids</taxon>
        <taxon>Apiales</taxon>
        <taxon>Apiaceae</taxon>
        <taxon>Apioideae</taxon>
        <taxon>apioid superclade</taxon>
        <taxon>Tordylieae</taxon>
        <taxon>Tordyliinae</taxon>
        <taxon>Heracleum</taxon>
    </lineage>
</organism>
<dbReference type="InterPro" id="IPR035979">
    <property type="entry name" value="RBD_domain_sf"/>
</dbReference>
<keyword evidence="3" id="KW-0694">RNA-binding</keyword>
<dbReference type="Gene3D" id="3.30.70.330">
    <property type="match status" value="1"/>
</dbReference>